<dbReference type="STRING" id="348802.A0A0D2EWQ9"/>
<keyword evidence="2" id="KW-0479">Metal-binding</keyword>
<dbReference type="InterPro" id="IPR051615">
    <property type="entry name" value="Transcr_Regulatory_Elem"/>
</dbReference>
<evidence type="ECO:0000259" key="10">
    <source>
        <dbReference type="PROSITE" id="PS51228"/>
    </source>
</evidence>
<gene>
    <name evidence="11" type="ORF">PV05_00411</name>
</gene>
<evidence type="ECO:0000256" key="4">
    <source>
        <dbReference type="ARBA" id="ARBA00023015"/>
    </source>
</evidence>
<evidence type="ECO:0000313" key="11">
    <source>
        <dbReference type="EMBL" id="KIW60173.1"/>
    </source>
</evidence>
<dbReference type="GO" id="GO:0000981">
    <property type="term" value="F:DNA-binding transcription factor activity, RNA polymerase II-specific"/>
    <property type="evidence" value="ECO:0007669"/>
    <property type="project" value="InterPro"/>
</dbReference>
<proteinExistence type="predicted"/>
<feature type="region of interest" description="Disordered" evidence="8">
    <location>
        <begin position="198"/>
        <end position="238"/>
    </location>
</feature>
<dbReference type="SMART" id="SM00906">
    <property type="entry name" value="Fungal_trans"/>
    <property type="match status" value="1"/>
</dbReference>
<evidence type="ECO:0000256" key="1">
    <source>
        <dbReference type="ARBA" id="ARBA00004123"/>
    </source>
</evidence>
<keyword evidence="7" id="KW-0539">Nucleus</keyword>
<keyword evidence="3" id="KW-0862">Zinc</keyword>
<dbReference type="RefSeq" id="XP_013320757.1">
    <property type="nucleotide sequence ID" value="XM_013465303.1"/>
</dbReference>
<evidence type="ECO:0000256" key="2">
    <source>
        <dbReference type="ARBA" id="ARBA00022723"/>
    </source>
</evidence>
<dbReference type="GeneID" id="25322319"/>
<evidence type="ECO:0000313" key="12">
    <source>
        <dbReference type="Proteomes" id="UP000054342"/>
    </source>
</evidence>
<dbReference type="CDD" id="cd00067">
    <property type="entry name" value="GAL4"/>
    <property type="match status" value="1"/>
</dbReference>
<dbReference type="PANTHER" id="PTHR31313">
    <property type="entry name" value="TY1 ENHANCER ACTIVATOR"/>
    <property type="match status" value="1"/>
</dbReference>
<dbReference type="EMBL" id="KN847317">
    <property type="protein sequence ID" value="KIW60173.1"/>
    <property type="molecule type" value="Genomic_DNA"/>
</dbReference>
<dbReference type="InterPro" id="IPR000582">
    <property type="entry name" value="Acyl-CoA-binding_protein"/>
</dbReference>
<dbReference type="GO" id="GO:0005634">
    <property type="term" value="C:nucleus"/>
    <property type="evidence" value="ECO:0007669"/>
    <property type="project" value="UniProtKB-SubCell"/>
</dbReference>
<organism evidence="11 12">
    <name type="scientific">Exophiala xenobiotica</name>
    <dbReference type="NCBI Taxonomy" id="348802"/>
    <lineage>
        <taxon>Eukaryota</taxon>
        <taxon>Fungi</taxon>
        <taxon>Dikarya</taxon>
        <taxon>Ascomycota</taxon>
        <taxon>Pezizomycotina</taxon>
        <taxon>Eurotiomycetes</taxon>
        <taxon>Chaetothyriomycetidae</taxon>
        <taxon>Chaetothyriales</taxon>
        <taxon>Herpotrichiellaceae</taxon>
        <taxon>Exophiala</taxon>
    </lineage>
</organism>
<keyword evidence="12" id="KW-1185">Reference proteome</keyword>
<dbReference type="InterPro" id="IPR007219">
    <property type="entry name" value="XnlR_reg_dom"/>
</dbReference>
<dbReference type="InterPro" id="IPR001138">
    <property type="entry name" value="Zn2Cys6_DnaBD"/>
</dbReference>
<dbReference type="GO" id="GO:0006351">
    <property type="term" value="P:DNA-templated transcription"/>
    <property type="evidence" value="ECO:0007669"/>
    <property type="project" value="InterPro"/>
</dbReference>
<evidence type="ECO:0000259" key="9">
    <source>
        <dbReference type="PROSITE" id="PS50048"/>
    </source>
</evidence>
<feature type="compositionally biased region" description="Polar residues" evidence="8">
    <location>
        <begin position="201"/>
        <end position="214"/>
    </location>
</feature>
<keyword evidence="6" id="KW-0804">Transcription</keyword>
<dbReference type="OrthoDB" id="4139475at2759"/>
<dbReference type="GO" id="GO:0000062">
    <property type="term" value="F:fatty-acyl-CoA binding"/>
    <property type="evidence" value="ECO:0007669"/>
    <property type="project" value="InterPro"/>
</dbReference>
<dbReference type="CDD" id="cd12148">
    <property type="entry name" value="fungal_TF_MHR"/>
    <property type="match status" value="1"/>
</dbReference>
<dbReference type="HOGENOM" id="CLU_007003_5_2_1"/>
<dbReference type="GO" id="GO:0008270">
    <property type="term" value="F:zinc ion binding"/>
    <property type="evidence" value="ECO:0007669"/>
    <property type="project" value="InterPro"/>
</dbReference>
<sequence length="735" mass="82331">MSKEKAERKYTSLACLECRKRKIKCNGERPSCSNCTLYVVECAYGQDRRRLSENVRRRGSILKGTVKNVESSNHIGTRNGGSLTVENGAVDAQLPWTDLDLSSLMDETQQSGLVGHGASSLEFSESQPGWDIPSTAFDPIEAMSLFAEDSFNQASTSTPGPTEAGLGGQFSTDVAHFDWHSQERSQVVVGIPRFKVPGDTLETSPRSVGTSSANVEVRSSLVPKSKTGTSRPERDAASLNDVTRQLTSRLGRLQITEGGQARYYGATSNLHLLHGSPNSLVQPNIRHVVHHGDAAIAQAGLRWQGDPSYEEHLINLFFSWHNALMYVLDKDIFLNERQRFQDGQRTNLYSPSLENAVFTIGSAYTDRTHPEVNDATDEFFAFRSKIYLEIEIDSPTIATAQALLILSSHEAAHARESRGWIYSGMAVQIMTDLGLHLDLKQEHPRLDTRSLTCPGDVLILRRNLFWSINTIDTLWSAHCGRPSLMKNLRHNVQEPLPSRTYQWEYYTDPYSSLKFPPAFDFTAAAHVHVHLASLMRILARVSDVLYSGVPDISDDIQAFVAQADLDFQDWLSSLPQNLQLDMTGATPFHIPAVLELHLSYHECIILLHRPLIAPEDMVFRDTATSLSRCIESAEQICKILVLFRRMYGLRRPHHHMCHITMTAALIHIFCLCVTDGKHGNKERAQRHFLTCIQALGEMGQTYKSASRGLDVITSLRQSWQDDTFAGNRFKRPKLG</sequence>
<evidence type="ECO:0000256" key="8">
    <source>
        <dbReference type="SAM" id="MobiDB-lite"/>
    </source>
</evidence>
<name>A0A0D2EWQ9_9EURO</name>
<feature type="domain" description="Zn(2)-C6 fungal-type" evidence="9">
    <location>
        <begin position="14"/>
        <end position="44"/>
    </location>
</feature>
<protein>
    <recommendedName>
        <fullName evidence="13">Zn(2)-C6 fungal-type domain-containing protein</fullName>
    </recommendedName>
</protein>
<dbReference type="Proteomes" id="UP000054342">
    <property type="component" value="Unassembled WGS sequence"/>
</dbReference>
<dbReference type="SUPFAM" id="SSF57701">
    <property type="entry name" value="Zn2/Cys6 DNA-binding domain"/>
    <property type="match status" value="1"/>
</dbReference>
<comment type="subcellular location">
    <subcellularLocation>
        <location evidence="1">Nucleus</location>
    </subcellularLocation>
</comment>
<dbReference type="AlphaFoldDB" id="A0A0D2EWQ9"/>
<evidence type="ECO:0000256" key="5">
    <source>
        <dbReference type="ARBA" id="ARBA00023125"/>
    </source>
</evidence>
<keyword evidence="4" id="KW-0805">Transcription regulation</keyword>
<accession>A0A0D2EWQ9</accession>
<feature type="domain" description="ACB" evidence="10">
    <location>
        <begin position="1"/>
        <end position="23"/>
    </location>
</feature>
<evidence type="ECO:0000256" key="6">
    <source>
        <dbReference type="ARBA" id="ARBA00023163"/>
    </source>
</evidence>
<reference evidence="11 12" key="1">
    <citation type="submission" date="2015-01" db="EMBL/GenBank/DDBJ databases">
        <title>The Genome Sequence of Exophiala xenobiotica CBS118157.</title>
        <authorList>
            <consortium name="The Broad Institute Genomics Platform"/>
            <person name="Cuomo C."/>
            <person name="de Hoog S."/>
            <person name="Gorbushina A."/>
            <person name="Stielow B."/>
            <person name="Teixiera M."/>
            <person name="Abouelleil A."/>
            <person name="Chapman S.B."/>
            <person name="Priest M."/>
            <person name="Young S.K."/>
            <person name="Wortman J."/>
            <person name="Nusbaum C."/>
            <person name="Birren B."/>
        </authorList>
    </citation>
    <scope>NUCLEOTIDE SEQUENCE [LARGE SCALE GENOMIC DNA]</scope>
    <source>
        <strain evidence="11 12">CBS 118157</strain>
    </source>
</reference>
<dbReference type="PANTHER" id="PTHR31313:SF77">
    <property type="entry name" value="ZN(II)2CYS6 TRANSCRIPTION FACTOR (EUROFUNG)"/>
    <property type="match status" value="1"/>
</dbReference>
<evidence type="ECO:0000256" key="3">
    <source>
        <dbReference type="ARBA" id="ARBA00022833"/>
    </source>
</evidence>
<keyword evidence="5" id="KW-0238">DNA-binding</keyword>
<dbReference type="PROSITE" id="PS51228">
    <property type="entry name" value="ACB_2"/>
    <property type="match status" value="1"/>
</dbReference>
<dbReference type="Pfam" id="PF04082">
    <property type="entry name" value="Fungal_trans"/>
    <property type="match status" value="1"/>
</dbReference>
<dbReference type="SMART" id="SM00066">
    <property type="entry name" value="GAL4"/>
    <property type="match status" value="1"/>
</dbReference>
<dbReference type="InterPro" id="IPR036864">
    <property type="entry name" value="Zn2-C6_fun-type_DNA-bd_sf"/>
</dbReference>
<evidence type="ECO:0008006" key="13">
    <source>
        <dbReference type="Google" id="ProtNLM"/>
    </source>
</evidence>
<evidence type="ECO:0000256" key="7">
    <source>
        <dbReference type="ARBA" id="ARBA00023242"/>
    </source>
</evidence>
<dbReference type="PROSITE" id="PS00463">
    <property type="entry name" value="ZN2_CY6_FUNGAL_1"/>
    <property type="match status" value="1"/>
</dbReference>
<dbReference type="GO" id="GO:0003677">
    <property type="term" value="F:DNA binding"/>
    <property type="evidence" value="ECO:0007669"/>
    <property type="project" value="UniProtKB-KW"/>
</dbReference>
<dbReference type="Gene3D" id="4.10.240.10">
    <property type="entry name" value="Zn(2)-C6 fungal-type DNA-binding domain"/>
    <property type="match status" value="1"/>
</dbReference>
<dbReference type="PROSITE" id="PS50048">
    <property type="entry name" value="ZN2_CY6_FUNGAL_2"/>
    <property type="match status" value="1"/>
</dbReference>
<dbReference type="Pfam" id="PF00172">
    <property type="entry name" value="Zn_clus"/>
    <property type="match status" value="1"/>
</dbReference>